<dbReference type="AlphaFoldDB" id="A0A833N4N6"/>
<accession>A0A833N4N6</accession>
<reference evidence="1 2" key="1">
    <citation type="submission" date="2019-10" db="EMBL/GenBank/DDBJ databases">
        <title>New genus of Silvanigrellaceae.</title>
        <authorList>
            <person name="Pitt A."/>
            <person name="Hahn M.W."/>
        </authorList>
    </citation>
    <scope>NUCLEOTIDE SEQUENCE [LARGE SCALE GENOMIC DNA]</scope>
    <source>
        <strain evidence="1 2">33A1-SZDP</strain>
    </source>
</reference>
<dbReference type="Proteomes" id="UP000442694">
    <property type="component" value="Unassembled WGS sequence"/>
</dbReference>
<comment type="caution">
    <text evidence="1">The sequence shown here is derived from an EMBL/GenBank/DDBJ whole genome shotgun (WGS) entry which is preliminary data.</text>
</comment>
<sequence>MKKLILFLIILFLPSILAGLVLYRYYPSDSKNLIEILKVKIVKQYPPLEMYIQIERPPIKKPISIENSPKRVTLPNVPIFLNSDIYEAVCGEIPRINLSQTFSGCAYCPKYLAKVTNDNNFRYFSSVRGSFLRKGEEEAVIFMKGCGRSDDNGSVLIVRKGFGGWRREQLFQNILFDSPPLEFKDEDGFFIFVGKRTKSTQVDVHSELISVRINKNGMSEKILFSSVLDTGERCTEMLQISFENPLKKNSKQFDSQIEILSCKKGFLSGSYILHFNLNENDFKPNFETSKLMTRIEKYGELK</sequence>
<dbReference type="RefSeq" id="WP_152212450.1">
    <property type="nucleotide sequence ID" value="NZ_WFLN01000005.1"/>
</dbReference>
<dbReference type="EMBL" id="WFLN01000005">
    <property type="protein sequence ID" value="KAB8032211.1"/>
    <property type="molecule type" value="Genomic_DNA"/>
</dbReference>
<keyword evidence="2" id="KW-1185">Reference proteome</keyword>
<name>A0A833N4N6_9BACT</name>
<proteinExistence type="predicted"/>
<evidence type="ECO:0000313" key="1">
    <source>
        <dbReference type="EMBL" id="KAB8032211.1"/>
    </source>
</evidence>
<gene>
    <name evidence="1" type="ORF">GCL57_06070</name>
</gene>
<evidence type="ECO:0000313" key="2">
    <source>
        <dbReference type="Proteomes" id="UP000442694"/>
    </source>
</evidence>
<organism evidence="1 2">
    <name type="scientific">Fluviispira multicolorata</name>
    <dbReference type="NCBI Taxonomy" id="2654512"/>
    <lineage>
        <taxon>Bacteria</taxon>
        <taxon>Pseudomonadati</taxon>
        <taxon>Bdellovibrionota</taxon>
        <taxon>Oligoflexia</taxon>
        <taxon>Silvanigrellales</taxon>
        <taxon>Silvanigrellaceae</taxon>
        <taxon>Fluviispira</taxon>
    </lineage>
</organism>
<protein>
    <submittedName>
        <fullName evidence="1">Uncharacterized protein</fullName>
    </submittedName>
</protein>